<dbReference type="InterPro" id="IPR013168">
    <property type="entry name" value="Cpl_7_lyso_C"/>
</dbReference>
<dbReference type="SMART" id="SM01095">
    <property type="entry name" value="Cpl-7"/>
    <property type="match status" value="1"/>
</dbReference>
<protein>
    <recommendedName>
        <fullName evidence="2">Cpl-7 lysozyme C-terminal domain-containing protein</fullName>
    </recommendedName>
</protein>
<evidence type="ECO:0000259" key="2">
    <source>
        <dbReference type="SMART" id="SM01095"/>
    </source>
</evidence>
<gene>
    <name evidence="3" type="ORF">C1876_06585</name>
    <name evidence="4" type="ORF">DMP09_07415</name>
</gene>
<dbReference type="EMBL" id="QICC01000023">
    <property type="protein sequence ID" value="RNM41935.1"/>
    <property type="molecule type" value="Genomic_DNA"/>
</dbReference>
<evidence type="ECO:0000313" key="3">
    <source>
        <dbReference type="EMBL" id="RDB69432.1"/>
    </source>
</evidence>
<dbReference type="AlphaFoldDB" id="A0A3N0IYB5"/>
<name>A0A3N0IYB5_9ACTN</name>
<reference evidence="3 5" key="1">
    <citation type="journal article" date="2018" name="Elife">
        <title>Discovery and characterization of a prevalent human gut bacterial enzyme sufficient for the inactivation of a family of plant toxins.</title>
        <authorList>
            <person name="Koppel N."/>
            <person name="Bisanz J.E."/>
            <person name="Pandelia M.E."/>
            <person name="Turnbaugh P.J."/>
            <person name="Balskus E.P."/>
        </authorList>
    </citation>
    <scope>NUCLEOTIDE SEQUENCE [LARGE SCALE GENOMIC DNA]</scope>
    <source>
        <strain evidence="3 5">DSM 16107</strain>
    </source>
</reference>
<evidence type="ECO:0000313" key="4">
    <source>
        <dbReference type="EMBL" id="RNM41935.1"/>
    </source>
</evidence>
<proteinExistence type="predicted"/>
<evidence type="ECO:0000313" key="6">
    <source>
        <dbReference type="Proteomes" id="UP000270112"/>
    </source>
</evidence>
<sequence length="91" mass="9852">MRRGRARAPCDRRGVRQRGGPSRRLRRGLEAVQARVNEILGCGPSASGAASNVDALAHAVINGDYGNGEARRERLGADYEAVQRRVNELLA</sequence>
<dbReference type="OrthoDB" id="3171425at2"/>
<accession>A0A3N0IYB5</accession>
<evidence type="ECO:0000313" key="5">
    <source>
        <dbReference type="Proteomes" id="UP000253817"/>
    </source>
</evidence>
<reference evidence="4" key="3">
    <citation type="journal article" date="2019" name="Microbiol. Resour. Announc.">
        <title>Draft Genome Sequences of Type Strains of Gordonibacter faecihominis, Paraeggerthella hongkongensis, Parvibacter caecicola,Slackia equolifaciens, Slackia faecicanis, and Slackia isoflavoniconvertens.</title>
        <authorList>
            <person name="Danylec N."/>
            <person name="Stoll D.A."/>
            <person name="Dotsch A."/>
            <person name="Huch M."/>
        </authorList>
    </citation>
    <scope>NUCLEOTIDE SEQUENCE</scope>
    <source>
        <strain evidence="4">DSM 16107</strain>
    </source>
</reference>
<dbReference type="Proteomes" id="UP000270112">
    <property type="component" value="Unassembled WGS sequence"/>
</dbReference>
<feature type="domain" description="Cpl-7 lysozyme C-terminal" evidence="2">
    <location>
        <begin position="53"/>
        <end position="91"/>
    </location>
</feature>
<reference evidence="6" key="2">
    <citation type="submission" date="2018-05" db="EMBL/GenBank/DDBJ databases">
        <title>Genome Sequencing of selected type strains of the family Eggerthellaceae.</title>
        <authorList>
            <person name="Danylec N."/>
            <person name="Stoll D.A."/>
            <person name="Doetsch A."/>
            <person name="Huch M."/>
        </authorList>
    </citation>
    <scope>NUCLEOTIDE SEQUENCE [LARGE SCALE GENOMIC DNA]</scope>
    <source>
        <strain evidence="6">DSM 16107</strain>
    </source>
</reference>
<evidence type="ECO:0000256" key="1">
    <source>
        <dbReference type="SAM" id="MobiDB-lite"/>
    </source>
</evidence>
<feature type="region of interest" description="Disordered" evidence="1">
    <location>
        <begin position="1"/>
        <end position="28"/>
    </location>
</feature>
<organism evidence="4 6">
    <name type="scientific">Eggerthella sinensis</name>
    <dbReference type="NCBI Taxonomy" id="242230"/>
    <lineage>
        <taxon>Bacteria</taxon>
        <taxon>Bacillati</taxon>
        <taxon>Actinomycetota</taxon>
        <taxon>Coriobacteriia</taxon>
        <taxon>Eggerthellales</taxon>
        <taxon>Eggerthellaceae</taxon>
        <taxon>Eggerthella</taxon>
    </lineage>
</organism>
<comment type="caution">
    <text evidence="4">The sequence shown here is derived from an EMBL/GenBank/DDBJ whole genome shotgun (WGS) entry which is preliminary data.</text>
</comment>
<dbReference type="Proteomes" id="UP000253817">
    <property type="component" value="Unassembled WGS sequence"/>
</dbReference>
<dbReference type="Pfam" id="PF08230">
    <property type="entry name" value="CW_7"/>
    <property type="match status" value="1"/>
</dbReference>
<keyword evidence="5" id="KW-1185">Reference proteome</keyword>
<dbReference type="EMBL" id="PPTT01000009">
    <property type="protein sequence ID" value="RDB69432.1"/>
    <property type="molecule type" value="Genomic_DNA"/>
</dbReference>